<dbReference type="Pfam" id="PF07915">
    <property type="entry name" value="PRKCSH"/>
    <property type="match status" value="2"/>
</dbReference>
<keyword evidence="9" id="KW-1185">Reference proteome</keyword>
<dbReference type="Proteomes" id="UP001230188">
    <property type="component" value="Unassembled WGS sequence"/>
</dbReference>
<feature type="compositionally biased region" description="Low complexity" evidence="5">
    <location>
        <begin position="422"/>
        <end position="431"/>
    </location>
</feature>
<feature type="chain" id="PRO_5042063268" description="MRH domain-containing protein" evidence="6">
    <location>
        <begin position="18"/>
        <end position="431"/>
    </location>
</feature>
<keyword evidence="4" id="KW-1015">Disulfide bond</keyword>
<dbReference type="PANTHER" id="PTHR15414">
    <property type="entry name" value="OS-9-RELATED"/>
    <property type="match status" value="1"/>
</dbReference>
<name>A0AAD7XM76_9STRA</name>
<dbReference type="PANTHER" id="PTHR15414:SF0">
    <property type="entry name" value="ENDOPLASMIC RETICULUM LECTIN 1"/>
    <property type="match status" value="1"/>
</dbReference>
<keyword evidence="2 6" id="KW-0732">Signal</keyword>
<dbReference type="GO" id="GO:0030968">
    <property type="term" value="P:endoplasmic reticulum unfolded protein response"/>
    <property type="evidence" value="ECO:0007669"/>
    <property type="project" value="InterPro"/>
</dbReference>
<organism evidence="8 9">
    <name type="scientific">Chrysophaeum taylorii</name>
    <dbReference type="NCBI Taxonomy" id="2483200"/>
    <lineage>
        <taxon>Eukaryota</taxon>
        <taxon>Sar</taxon>
        <taxon>Stramenopiles</taxon>
        <taxon>Ochrophyta</taxon>
        <taxon>Pelagophyceae</taxon>
        <taxon>Pelagomonadales</taxon>
        <taxon>Pelagomonadaceae</taxon>
        <taxon>Chrysophaeum</taxon>
    </lineage>
</organism>
<dbReference type="SUPFAM" id="SSF50911">
    <property type="entry name" value="Mannose 6-phosphate receptor domain"/>
    <property type="match status" value="1"/>
</dbReference>
<evidence type="ECO:0000256" key="4">
    <source>
        <dbReference type="ARBA" id="ARBA00023157"/>
    </source>
</evidence>
<dbReference type="AlphaFoldDB" id="A0AAD7XM76"/>
<evidence type="ECO:0000256" key="6">
    <source>
        <dbReference type="SAM" id="SignalP"/>
    </source>
</evidence>
<evidence type="ECO:0000256" key="3">
    <source>
        <dbReference type="ARBA" id="ARBA00022824"/>
    </source>
</evidence>
<evidence type="ECO:0000259" key="7">
    <source>
        <dbReference type="PROSITE" id="PS51914"/>
    </source>
</evidence>
<sequence>MRLFRVVVVPWAALAAAVHRGLEEPAGSQQQARVVRVFNTIRGGGGLEITDAAGRAYSCRVGTPPPDASSEYDDRNGTLPSIRSVEAYLRYRGSRSHCIESPKRHGYWSYELCAGARARQFRRRDNGDGESHSLGRFDGTAVARDSTLATPEELAALFPGVAGSTLADGVVLAPEAMRGALVERYADGDGDRSAVAYVACLLAETEPARKHKRAAPETKIYEELRVARVVEQPLHSYHLLVAAPHMCAREDLAHLALRRELTHLHGRCLRRKAQGDWWTYELCVGDTLRQFRASKDKAASDQQFIIGRFDTEDTGTTSATHLYARGDVCDLTGTTRSARVHFQCAPTSHAALLDTATNRGPAVVAVVETATCEYDITVNLPAVCAIFDRDDLGASGSTSIRHIDCAPVLGPTTSGDKASDASSSSSSSSSS</sequence>
<dbReference type="InterPro" id="IPR009011">
    <property type="entry name" value="Man6P_isomerase_rcpt-bd_dom_sf"/>
</dbReference>
<evidence type="ECO:0000256" key="5">
    <source>
        <dbReference type="SAM" id="MobiDB-lite"/>
    </source>
</evidence>
<protein>
    <recommendedName>
        <fullName evidence="7">MRH domain-containing protein</fullName>
    </recommendedName>
</protein>
<dbReference type="InterPro" id="IPR044865">
    <property type="entry name" value="MRH_dom"/>
</dbReference>
<feature type="signal peptide" evidence="6">
    <location>
        <begin position="1"/>
        <end position="17"/>
    </location>
</feature>
<dbReference type="GO" id="GO:0005788">
    <property type="term" value="C:endoplasmic reticulum lumen"/>
    <property type="evidence" value="ECO:0007669"/>
    <property type="project" value="TreeGrafter"/>
</dbReference>
<evidence type="ECO:0000256" key="1">
    <source>
        <dbReference type="ARBA" id="ARBA00004240"/>
    </source>
</evidence>
<comment type="caution">
    <text evidence="8">The sequence shown here is derived from an EMBL/GenBank/DDBJ whole genome shotgun (WGS) entry which is preliminary data.</text>
</comment>
<accession>A0AAD7XM76</accession>
<feature type="region of interest" description="Disordered" evidence="5">
    <location>
        <begin position="411"/>
        <end position="431"/>
    </location>
</feature>
<reference evidence="8" key="1">
    <citation type="submission" date="2023-01" db="EMBL/GenBank/DDBJ databases">
        <title>Metagenome sequencing of chrysophaentin producing Chrysophaeum taylorii.</title>
        <authorList>
            <person name="Davison J."/>
            <person name="Bewley C."/>
        </authorList>
    </citation>
    <scope>NUCLEOTIDE SEQUENCE</scope>
    <source>
        <strain evidence="8">NIES-1699</strain>
    </source>
</reference>
<dbReference type="Gene3D" id="2.70.130.10">
    <property type="entry name" value="Mannose-6-phosphate receptor binding domain"/>
    <property type="match status" value="2"/>
</dbReference>
<keyword evidence="3" id="KW-0256">Endoplasmic reticulum</keyword>
<feature type="domain" description="MRH" evidence="7">
    <location>
        <begin position="266"/>
        <end position="386"/>
    </location>
</feature>
<dbReference type="InterPro" id="IPR045149">
    <property type="entry name" value="OS-9-like"/>
</dbReference>
<proteinExistence type="predicted"/>
<dbReference type="InterPro" id="IPR012913">
    <property type="entry name" value="OS9-like_dom"/>
</dbReference>
<evidence type="ECO:0000256" key="2">
    <source>
        <dbReference type="ARBA" id="ARBA00022729"/>
    </source>
</evidence>
<evidence type="ECO:0000313" key="9">
    <source>
        <dbReference type="Proteomes" id="UP001230188"/>
    </source>
</evidence>
<comment type="subcellular location">
    <subcellularLocation>
        <location evidence="1">Endoplasmic reticulum</location>
    </subcellularLocation>
</comment>
<evidence type="ECO:0000313" key="8">
    <source>
        <dbReference type="EMBL" id="KAJ8611284.1"/>
    </source>
</evidence>
<dbReference type="GO" id="GO:0030970">
    <property type="term" value="P:retrograde protein transport, ER to cytosol"/>
    <property type="evidence" value="ECO:0007669"/>
    <property type="project" value="TreeGrafter"/>
</dbReference>
<dbReference type="EMBL" id="JAQMWT010000078">
    <property type="protein sequence ID" value="KAJ8611284.1"/>
    <property type="molecule type" value="Genomic_DNA"/>
</dbReference>
<gene>
    <name evidence="8" type="ORF">CTAYLR_004156</name>
</gene>
<dbReference type="PROSITE" id="PS51914">
    <property type="entry name" value="MRH"/>
    <property type="match status" value="1"/>
</dbReference>